<dbReference type="AlphaFoldDB" id="G8ZPK6"/>
<dbReference type="GeneID" id="11504629"/>
<evidence type="ECO:0000313" key="3">
    <source>
        <dbReference type="Proteomes" id="UP000005627"/>
    </source>
</evidence>
<evidence type="ECO:0000313" key="2">
    <source>
        <dbReference type="EMBL" id="CCE90550.1"/>
    </source>
</evidence>
<protein>
    <submittedName>
        <fullName evidence="2">Uncharacterized protein</fullName>
    </submittedName>
</protein>
<dbReference type="KEGG" id="tdl:TDEL_0B04210"/>
<name>G8ZPK6_TORDE</name>
<dbReference type="RefSeq" id="XP_003679761.1">
    <property type="nucleotide sequence ID" value="XM_003679713.1"/>
</dbReference>
<keyword evidence="3" id="KW-1185">Reference proteome</keyword>
<dbReference type="InParanoid" id="G8ZPK6"/>
<dbReference type="FunCoup" id="G8ZPK6">
    <property type="interactions" value="102"/>
</dbReference>
<feature type="region of interest" description="Disordered" evidence="1">
    <location>
        <begin position="28"/>
        <end position="92"/>
    </location>
</feature>
<dbReference type="eggNOG" id="ENOG502S9YI">
    <property type="taxonomic scope" value="Eukaryota"/>
</dbReference>
<dbReference type="EMBL" id="HE616743">
    <property type="protein sequence ID" value="CCE90550.1"/>
    <property type="molecule type" value="Genomic_DNA"/>
</dbReference>
<evidence type="ECO:0000256" key="1">
    <source>
        <dbReference type="SAM" id="MobiDB-lite"/>
    </source>
</evidence>
<reference evidence="2 3" key="1">
    <citation type="journal article" date="2011" name="Proc. Natl. Acad. Sci. U.S.A.">
        <title>Evolutionary erosion of yeast sex chromosomes by mating-type switching accidents.</title>
        <authorList>
            <person name="Gordon J.L."/>
            <person name="Armisen D."/>
            <person name="Proux-Wera E."/>
            <person name="Oheigeartaigh S.S."/>
            <person name="Byrne K.P."/>
            <person name="Wolfe K.H."/>
        </authorList>
    </citation>
    <scope>NUCLEOTIDE SEQUENCE [LARGE SCALE GENOMIC DNA]</scope>
    <source>
        <strain evidence="3">ATCC 10662 / CBS 1146 / NBRC 0425 / NCYC 2629 / NRRL Y-866</strain>
    </source>
</reference>
<proteinExistence type="predicted"/>
<accession>G8ZPK6</accession>
<feature type="compositionally biased region" description="Basic and acidic residues" evidence="1">
    <location>
        <begin position="34"/>
        <end position="92"/>
    </location>
</feature>
<dbReference type="Proteomes" id="UP000005627">
    <property type="component" value="Chromosome 2"/>
</dbReference>
<organism evidence="2 3">
    <name type="scientific">Torulaspora delbrueckii</name>
    <name type="common">Yeast</name>
    <name type="synonym">Candida colliculosa</name>
    <dbReference type="NCBI Taxonomy" id="4950"/>
    <lineage>
        <taxon>Eukaryota</taxon>
        <taxon>Fungi</taxon>
        <taxon>Dikarya</taxon>
        <taxon>Ascomycota</taxon>
        <taxon>Saccharomycotina</taxon>
        <taxon>Saccharomycetes</taxon>
        <taxon>Saccharomycetales</taxon>
        <taxon>Saccharomycetaceae</taxon>
        <taxon>Torulaspora</taxon>
    </lineage>
</organism>
<gene>
    <name evidence="2" type="primary">TDEL0B04210</name>
    <name evidence="2" type="ORF">TDEL_0B04210</name>
</gene>
<dbReference type="HOGENOM" id="CLU_180256_0_0_1"/>
<dbReference type="OrthoDB" id="4034641at2759"/>
<sequence>MLTPTLRISPRLLTVSTRTFCSAPVARFPHRKEHQNAEEQKEQKLFDQNKSKLDNLEHEHGVKNTDRESCEELKKKGEDAQVEQNRPDDGVY</sequence>